<comment type="pathway">
    <text evidence="3 11">Cofactor biosynthesis; molybdopterin biosynthesis.</text>
</comment>
<organism evidence="13 14">
    <name type="scientific">Actinopolyspora mzabensis</name>
    <dbReference type="NCBI Taxonomy" id="995066"/>
    <lineage>
        <taxon>Bacteria</taxon>
        <taxon>Bacillati</taxon>
        <taxon>Actinomycetota</taxon>
        <taxon>Actinomycetes</taxon>
        <taxon>Actinopolysporales</taxon>
        <taxon>Actinopolysporaceae</taxon>
        <taxon>Actinopolyspora</taxon>
    </lineage>
</organism>
<dbReference type="Gene3D" id="2.40.340.10">
    <property type="entry name" value="MoeA, C-terminal, domain IV"/>
    <property type="match status" value="1"/>
</dbReference>
<evidence type="ECO:0000256" key="4">
    <source>
        <dbReference type="ARBA" id="ARBA00010763"/>
    </source>
</evidence>
<dbReference type="GO" id="GO:0061599">
    <property type="term" value="F:molybdopterin molybdotransferase activity"/>
    <property type="evidence" value="ECO:0007669"/>
    <property type="project" value="UniProtKB-UniRule"/>
</dbReference>
<dbReference type="EC" id="2.10.1.1" evidence="11"/>
<reference evidence="14" key="1">
    <citation type="submission" date="2016-10" db="EMBL/GenBank/DDBJ databases">
        <authorList>
            <person name="Varghese N."/>
            <person name="Submissions S."/>
        </authorList>
    </citation>
    <scope>NUCLEOTIDE SEQUENCE [LARGE SCALE GENOMIC DNA]</scope>
    <source>
        <strain evidence="14">DSM 45460</strain>
    </source>
</reference>
<dbReference type="NCBIfam" id="NF045515">
    <property type="entry name" value="Glp_gephyrin"/>
    <property type="match status" value="1"/>
</dbReference>
<dbReference type="Gene3D" id="3.40.980.10">
    <property type="entry name" value="MoaB/Mog-like domain"/>
    <property type="match status" value="1"/>
</dbReference>
<protein>
    <recommendedName>
        <fullName evidence="11">Molybdopterin molybdenumtransferase</fullName>
        <ecNumber evidence="11">2.10.1.1</ecNumber>
    </recommendedName>
</protein>
<dbReference type="GO" id="GO:0046872">
    <property type="term" value="F:metal ion binding"/>
    <property type="evidence" value="ECO:0007669"/>
    <property type="project" value="UniProtKB-UniRule"/>
</dbReference>
<dbReference type="NCBIfam" id="TIGR00177">
    <property type="entry name" value="molyb_syn"/>
    <property type="match status" value="1"/>
</dbReference>
<sequence>MVCRCRRAGGDIGRAMSDDRGVGHTTDTSTLLPVDEYRERISNLLAATRVRDRALDECLGLALAEDVTAPIPLPPFDNSAMDGYAVRAADVADADSQHPVTLPVIADIPAGRVDVPPLETGTAHRIMTGAQLPPGAEAVVPVELTDGGTEHVTVHRAVPEGSNLRRAGEDVAAGQVVLERGQTLGAAQLGLAAAVGSAELPVRRAPRVLVLSTGSELIEPGTELLPGQIYESNGTMLAAAVRQCGGEARLLRFVPDDVSELHAALEPHLAETDLILTSGGVSAGAYEVVKDALADSGVRFDKVAIQPGMPQGSGHYEAAGYRVPVVTLPGNPVSSIVSFEVFVRPALRRAGGHRATRRPHRRVTLTETLRSPSGKRQYRRGGFDPETDTVTTRGGAGSHLLSGMAAADCLLELPEETTEVTAGSTVDIWLLSER</sequence>
<keyword evidence="7 11" id="KW-0479">Metal-binding</keyword>
<evidence type="ECO:0000256" key="8">
    <source>
        <dbReference type="ARBA" id="ARBA00022842"/>
    </source>
</evidence>
<dbReference type="SUPFAM" id="SSF53218">
    <property type="entry name" value="Molybdenum cofactor biosynthesis proteins"/>
    <property type="match status" value="1"/>
</dbReference>
<keyword evidence="9 11" id="KW-0501">Molybdenum cofactor biosynthesis</keyword>
<dbReference type="Pfam" id="PF03453">
    <property type="entry name" value="MoeA_N"/>
    <property type="match status" value="1"/>
</dbReference>
<dbReference type="InterPro" id="IPR036135">
    <property type="entry name" value="MoeA_linker/N_sf"/>
</dbReference>
<dbReference type="EMBL" id="FNFM01000008">
    <property type="protein sequence ID" value="SDK47245.1"/>
    <property type="molecule type" value="Genomic_DNA"/>
</dbReference>
<dbReference type="CDD" id="cd00887">
    <property type="entry name" value="MoeA"/>
    <property type="match status" value="1"/>
</dbReference>
<evidence type="ECO:0000259" key="12">
    <source>
        <dbReference type="SMART" id="SM00852"/>
    </source>
</evidence>
<name>A0A1G9C7A3_ACTMZ</name>
<dbReference type="SUPFAM" id="SSF63867">
    <property type="entry name" value="MoeA C-terminal domain-like"/>
    <property type="match status" value="1"/>
</dbReference>
<dbReference type="InterPro" id="IPR001453">
    <property type="entry name" value="MoaB/Mog_dom"/>
</dbReference>
<evidence type="ECO:0000313" key="14">
    <source>
        <dbReference type="Proteomes" id="UP000199213"/>
    </source>
</evidence>
<dbReference type="InterPro" id="IPR038987">
    <property type="entry name" value="MoeA-like"/>
</dbReference>
<dbReference type="SMART" id="SM00852">
    <property type="entry name" value="MoCF_biosynth"/>
    <property type="match status" value="1"/>
</dbReference>
<keyword evidence="8 11" id="KW-0460">Magnesium</keyword>
<evidence type="ECO:0000256" key="6">
    <source>
        <dbReference type="ARBA" id="ARBA00022679"/>
    </source>
</evidence>
<evidence type="ECO:0000256" key="9">
    <source>
        <dbReference type="ARBA" id="ARBA00023150"/>
    </source>
</evidence>
<evidence type="ECO:0000256" key="10">
    <source>
        <dbReference type="ARBA" id="ARBA00047317"/>
    </source>
</evidence>
<dbReference type="SUPFAM" id="SSF63882">
    <property type="entry name" value="MoeA N-terminal region -like"/>
    <property type="match status" value="1"/>
</dbReference>
<dbReference type="Pfam" id="PF03454">
    <property type="entry name" value="MoeA_C"/>
    <property type="match status" value="1"/>
</dbReference>
<proteinExistence type="inferred from homology"/>
<dbReference type="Proteomes" id="UP000199213">
    <property type="component" value="Unassembled WGS sequence"/>
</dbReference>
<evidence type="ECO:0000256" key="2">
    <source>
        <dbReference type="ARBA" id="ARBA00002901"/>
    </source>
</evidence>
<dbReference type="AlphaFoldDB" id="A0A1G9C7A3"/>
<dbReference type="InterPro" id="IPR005110">
    <property type="entry name" value="MoeA_linker/N"/>
</dbReference>
<evidence type="ECO:0000256" key="3">
    <source>
        <dbReference type="ARBA" id="ARBA00005046"/>
    </source>
</evidence>
<dbReference type="Pfam" id="PF00994">
    <property type="entry name" value="MoCF_biosynth"/>
    <property type="match status" value="1"/>
</dbReference>
<dbReference type="FunFam" id="2.170.190.11:FF:000001">
    <property type="entry name" value="Molybdopterin molybdenumtransferase"/>
    <property type="match status" value="1"/>
</dbReference>
<comment type="catalytic activity">
    <reaction evidence="10">
        <text>adenylyl-molybdopterin + molybdate = Mo-molybdopterin + AMP + H(+)</text>
        <dbReference type="Rhea" id="RHEA:35047"/>
        <dbReference type="ChEBI" id="CHEBI:15378"/>
        <dbReference type="ChEBI" id="CHEBI:36264"/>
        <dbReference type="ChEBI" id="CHEBI:62727"/>
        <dbReference type="ChEBI" id="CHEBI:71302"/>
        <dbReference type="ChEBI" id="CHEBI:456215"/>
        <dbReference type="EC" id="2.10.1.1"/>
    </reaction>
</comment>
<dbReference type="InterPro" id="IPR036425">
    <property type="entry name" value="MoaB/Mog-like_dom_sf"/>
</dbReference>
<dbReference type="PANTHER" id="PTHR10192">
    <property type="entry name" value="MOLYBDOPTERIN BIOSYNTHESIS PROTEIN"/>
    <property type="match status" value="1"/>
</dbReference>
<dbReference type="InterPro" id="IPR036688">
    <property type="entry name" value="MoeA_C_domain_IV_sf"/>
</dbReference>
<evidence type="ECO:0000256" key="5">
    <source>
        <dbReference type="ARBA" id="ARBA00022505"/>
    </source>
</evidence>
<dbReference type="Gene3D" id="3.90.105.10">
    <property type="entry name" value="Molybdopterin biosynthesis moea protein, domain 2"/>
    <property type="match status" value="1"/>
</dbReference>
<gene>
    <name evidence="13" type="ORF">SAMN04487820_108143</name>
</gene>
<dbReference type="PANTHER" id="PTHR10192:SF5">
    <property type="entry name" value="GEPHYRIN"/>
    <property type="match status" value="1"/>
</dbReference>
<dbReference type="UniPathway" id="UPA00344"/>
<evidence type="ECO:0000256" key="7">
    <source>
        <dbReference type="ARBA" id="ARBA00022723"/>
    </source>
</evidence>
<evidence type="ECO:0000256" key="11">
    <source>
        <dbReference type="RuleBase" id="RU365090"/>
    </source>
</evidence>
<comment type="function">
    <text evidence="2 11">Catalyzes the insertion of molybdate into adenylated molybdopterin with the concomitant release of AMP.</text>
</comment>
<comment type="similarity">
    <text evidence="4 11">Belongs to the MoeA family.</text>
</comment>
<dbReference type="FunFam" id="3.40.980.10:FF:000004">
    <property type="entry name" value="Molybdopterin molybdenumtransferase"/>
    <property type="match status" value="1"/>
</dbReference>
<dbReference type="GO" id="GO:0006777">
    <property type="term" value="P:Mo-molybdopterin cofactor biosynthetic process"/>
    <property type="evidence" value="ECO:0007669"/>
    <property type="project" value="UniProtKB-UniRule"/>
</dbReference>
<keyword evidence="6 11" id="KW-0808">Transferase</keyword>
<evidence type="ECO:0000313" key="13">
    <source>
        <dbReference type="EMBL" id="SDK47245.1"/>
    </source>
</evidence>
<evidence type="ECO:0000256" key="1">
    <source>
        <dbReference type="ARBA" id="ARBA00001946"/>
    </source>
</evidence>
<dbReference type="GO" id="GO:0005829">
    <property type="term" value="C:cytosol"/>
    <property type="evidence" value="ECO:0007669"/>
    <property type="project" value="TreeGrafter"/>
</dbReference>
<comment type="cofactor">
    <cofactor evidence="1 11">
        <name>Mg(2+)</name>
        <dbReference type="ChEBI" id="CHEBI:18420"/>
    </cofactor>
</comment>
<feature type="domain" description="MoaB/Mog" evidence="12">
    <location>
        <begin position="209"/>
        <end position="349"/>
    </location>
</feature>
<dbReference type="Gene3D" id="2.170.190.11">
    <property type="entry name" value="Molybdopterin biosynthesis moea protein, domain 3"/>
    <property type="match status" value="1"/>
</dbReference>
<keyword evidence="5 11" id="KW-0500">Molybdenum</keyword>
<accession>A0A1G9C7A3</accession>
<keyword evidence="14" id="KW-1185">Reference proteome</keyword>
<dbReference type="InterPro" id="IPR005111">
    <property type="entry name" value="MoeA_C_domain_IV"/>
</dbReference>